<sequence length="68" mass="7636">MSYLVLTRRTDEIINPSLKPGADEEQVLDLLFNGGINIRILKVQGDRVQVGIQAPTDISVMRQELLPF</sequence>
<protein>
    <submittedName>
        <fullName evidence="2">Carbon storage regulator, CsrA</fullName>
    </submittedName>
</protein>
<evidence type="ECO:0000256" key="1">
    <source>
        <dbReference type="ARBA" id="ARBA00023159"/>
    </source>
</evidence>
<dbReference type="EMBL" id="FMWB01000010">
    <property type="protein sequence ID" value="SCZ46059.1"/>
    <property type="molecule type" value="Genomic_DNA"/>
</dbReference>
<dbReference type="InterPro" id="IPR036107">
    <property type="entry name" value="CsrA_sf"/>
</dbReference>
<dbReference type="GO" id="GO:0003723">
    <property type="term" value="F:RNA binding"/>
    <property type="evidence" value="ECO:0007669"/>
    <property type="project" value="InterPro"/>
</dbReference>
<gene>
    <name evidence="2" type="ORF">SAMN05216279_110193</name>
</gene>
<evidence type="ECO:0000313" key="3">
    <source>
        <dbReference type="Proteomes" id="UP000183046"/>
    </source>
</evidence>
<dbReference type="GO" id="GO:0006402">
    <property type="term" value="P:mRNA catabolic process"/>
    <property type="evidence" value="ECO:0007669"/>
    <property type="project" value="InterPro"/>
</dbReference>
<dbReference type="InterPro" id="IPR003751">
    <property type="entry name" value="CsrA"/>
</dbReference>
<dbReference type="Pfam" id="PF02599">
    <property type="entry name" value="CsrA"/>
    <property type="match status" value="1"/>
</dbReference>
<dbReference type="Proteomes" id="UP000183046">
    <property type="component" value="Unassembled WGS sequence"/>
</dbReference>
<keyword evidence="1" id="KW-0010">Activator</keyword>
<dbReference type="RefSeq" id="WP_074584582.1">
    <property type="nucleotide sequence ID" value="NZ_FMWB01000010.1"/>
</dbReference>
<reference evidence="3" key="1">
    <citation type="submission" date="2016-10" db="EMBL/GenBank/DDBJ databases">
        <authorList>
            <person name="de Groot N.N."/>
        </authorList>
    </citation>
    <scope>NUCLEOTIDE SEQUENCE [LARGE SCALE GENOMIC DNA]</scope>
    <source>
        <strain evidence="3">DSM 15758</strain>
    </source>
</reference>
<name>A0A1G5PAC5_9PSED</name>
<accession>A0A1G5PAC5</accession>
<evidence type="ECO:0000313" key="2">
    <source>
        <dbReference type="EMBL" id="SCZ46059.1"/>
    </source>
</evidence>
<proteinExistence type="predicted"/>
<comment type="caution">
    <text evidence="2">The sequence shown here is derived from an EMBL/GenBank/DDBJ whole genome shotgun (WGS) entry which is preliminary data.</text>
</comment>
<dbReference type="SUPFAM" id="SSF117130">
    <property type="entry name" value="CsrA-like"/>
    <property type="match status" value="1"/>
</dbReference>
<dbReference type="AlphaFoldDB" id="A0A1G5PAC5"/>
<dbReference type="GO" id="GO:0006109">
    <property type="term" value="P:regulation of carbohydrate metabolic process"/>
    <property type="evidence" value="ECO:0007669"/>
    <property type="project" value="InterPro"/>
</dbReference>
<dbReference type="Gene3D" id="2.60.40.4380">
    <property type="entry name" value="Translational regulator CsrA"/>
    <property type="match status" value="1"/>
</dbReference>
<organism evidence="2 3">
    <name type="scientific">Pseudomonas oryzihabitans</name>
    <dbReference type="NCBI Taxonomy" id="47885"/>
    <lineage>
        <taxon>Bacteria</taxon>
        <taxon>Pseudomonadati</taxon>
        <taxon>Pseudomonadota</taxon>
        <taxon>Gammaproteobacteria</taxon>
        <taxon>Pseudomonadales</taxon>
        <taxon>Pseudomonadaceae</taxon>
        <taxon>Pseudomonas</taxon>
    </lineage>
</organism>